<proteinExistence type="predicted"/>
<dbReference type="Proteomes" id="UP000604825">
    <property type="component" value="Unassembled WGS sequence"/>
</dbReference>
<name>A0A811REM5_9POAL</name>
<organism evidence="2 3">
    <name type="scientific">Miscanthus lutarioriparius</name>
    <dbReference type="NCBI Taxonomy" id="422564"/>
    <lineage>
        <taxon>Eukaryota</taxon>
        <taxon>Viridiplantae</taxon>
        <taxon>Streptophyta</taxon>
        <taxon>Embryophyta</taxon>
        <taxon>Tracheophyta</taxon>
        <taxon>Spermatophyta</taxon>
        <taxon>Magnoliopsida</taxon>
        <taxon>Liliopsida</taxon>
        <taxon>Poales</taxon>
        <taxon>Poaceae</taxon>
        <taxon>PACMAD clade</taxon>
        <taxon>Panicoideae</taxon>
        <taxon>Andropogonodae</taxon>
        <taxon>Andropogoneae</taxon>
        <taxon>Saccharinae</taxon>
        <taxon>Miscanthus</taxon>
    </lineage>
</organism>
<feature type="compositionally biased region" description="Polar residues" evidence="1">
    <location>
        <begin position="51"/>
        <end position="82"/>
    </location>
</feature>
<keyword evidence="3" id="KW-1185">Reference proteome</keyword>
<evidence type="ECO:0000313" key="3">
    <source>
        <dbReference type="Proteomes" id="UP000604825"/>
    </source>
</evidence>
<gene>
    <name evidence="2" type="ORF">NCGR_LOCUS52048</name>
</gene>
<feature type="region of interest" description="Disordered" evidence="1">
    <location>
        <begin position="50"/>
        <end position="82"/>
    </location>
</feature>
<evidence type="ECO:0000313" key="2">
    <source>
        <dbReference type="EMBL" id="CAD6268743.1"/>
    </source>
</evidence>
<sequence length="115" mass="12049">MVAIATECRDPAHAGVHRRGFPSAASSLRHQTVPFVDLFAAPAQVVPVPATSSMQPASSLGTPQSTQPEPQAISIDSGTSSITNSTLAGNCLEKTLSLKGNHRGSKLECRRKDVI</sequence>
<dbReference type="AlphaFoldDB" id="A0A811REM5"/>
<dbReference type="EMBL" id="CAJGYO010000014">
    <property type="protein sequence ID" value="CAD6268743.1"/>
    <property type="molecule type" value="Genomic_DNA"/>
</dbReference>
<accession>A0A811REM5</accession>
<reference evidence="2" key="1">
    <citation type="submission" date="2020-10" db="EMBL/GenBank/DDBJ databases">
        <authorList>
            <person name="Han B."/>
            <person name="Lu T."/>
            <person name="Zhao Q."/>
            <person name="Huang X."/>
            <person name="Zhao Y."/>
        </authorList>
    </citation>
    <scope>NUCLEOTIDE SEQUENCE</scope>
</reference>
<protein>
    <submittedName>
        <fullName evidence="2">Uncharacterized protein</fullName>
    </submittedName>
</protein>
<comment type="caution">
    <text evidence="2">The sequence shown here is derived from an EMBL/GenBank/DDBJ whole genome shotgun (WGS) entry which is preliminary data.</text>
</comment>
<evidence type="ECO:0000256" key="1">
    <source>
        <dbReference type="SAM" id="MobiDB-lite"/>
    </source>
</evidence>